<dbReference type="Proteomes" id="UP000636709">
    <property type="component" value="Unassembled WGS sequence"/>
</dbReference>
<dbReference type="OrthoDB" id="4062651at2759"/>
<feature type="domain" description="Apple" evidence="1">
    <location>
        <begin position="47"/>
        <end position="75"/>
    </location>
</feature>
<accession>A0A835BWU2</accession>
<dbReference type="Pfam" id="PF08276">
    <property type="entry name" value="PAN_2"/>
    <property type="match status" value="1"/>
</dbReference>
<dbReference type="EMBL" id="JACEFO010001735">
    <property type="protein sequence ID" value="KAF8714349.1"/>
    <property type="molecule type" value="Genomic_DNA"/>
</dbReference>
<gene>
    <name evidence="2" type="ORF">HU200_027813</name>
</gene>
<evidence type="ECO:0000259" key="1">
    <source>
        <dbReference type="Pfam" id="PF08276"/>
    </source>
</evidence>
<comment type="caution">
    <text evidence="2">The sequence shown here is derived from an EMBL/GenBank/DDBJ whole genome shotgun (WGS) entry which is preliminary data.</text>
</comment>
<evidence type="ECO:0000313" key="2">
    <source>
        <dbReference type="EMBL" id="KAF8714349.1"/>
    </source>
</evidence>
<evidence type="ECO:0000313" key="3">
    <source>
        <dbReference type="Proteomes" id="UP000636709"/>
    </source>
</evidence>
<dbReference type="AlphaFoldDB" id="A0A835BWU2"/>
<protein>
    <recommendedName>
        <fullName evidence="1">Apple domain-containing protein</fullName>
    </recommendedName>
</protein>
<dbReference type="InterPro" id="IPR003609">
    <property type="entry name" value="Pan_app"/>
</dbReference>
<proteinExistence type="predicted"/>
<name>A0A835BWU2_9POAL</name>
<reference evidence="2" key="1">
    <citation type="submission" date="2020-07" db="EMBL/GenBank/DDBJ databases">
        <title>Genome sequence and genetic diversity analysis of an under-domesticated orphan crop, white fonio (Digitaria exilis).</title>
        <authorList>
            <person name="Bennetzen J.L."/>
            <person name="Chen S."/>
            <person name="Ma X."/>
            <person name="Wang X."/>
            <person name="Yssel A.E.J."/>
            <person name="Chaluvadi S.R."/>
            <person name="Johnson M."/>
            <person name="Gangashetty P."/>
            <person name="Hamidou F."/>
            <person name="Sanogo M.D."/>
            <person name="Zwaenepoel A."/>
            <person name="Wallace J."/>
            <person name="Van De Peer Y."/>
            <person name="Van Deynze A."/>
        </authorList>
    </citation>
    <scope>NUCLEOTIDE SEQUENCE</scope>
    <source>
        <tissue evidence="2">Leaves</tissue>
    </source>
</reference>
<sequence length="169" mass="18365">MTLTNDSLAIISSSSSDKVSPLQTDNMINMTPGGMYVSYNVDSKGAFLDNVNEESCKKACLRNCSCKAAFFQYGRDGNTSQGSCYLPTQVFSLQENQMEVTNYSSSAYLKIDYNKRPQMSVVVKVLEGTVNVETNIEFNFVAMGPGILSNDEKLAASAPLLASHLSGPR</sequence>
<organism evidence="2 3">
    <name type="scientific">Digitaria exilis</name>
    <dbReference type="NCBI Taxonomy" id="1010633"/>
    <lineage>
        <taxon>Eukaryota</taxon>
        <taxon>Viridiplantae</taxon>
        <taxon>Streptophyta</taxon>
        <taxon>Embryophyta</taxon>
        <taxon>Tracheophyta</taxon>
        <taxon>Spermatophyta</taxon>
        <taxon>Magnoliopsida</taxon>
        <taxon>Liliopsida</taxon>
        <taxon>Poales</taxon>
        <taxon>Poaceae</taxon>
        <taxon>PACMAD clade</taxon>
        <taxon>Panicoideae</taxon>
        <taxon>Panicodae</taxon>
        <taxon>Paniceae</taxon>
        <taxon>Anthephorinae</taxon>
        <taxon>Digitaria</taxon>
    </lineage>
</organism>
<keyword evidence="3" id="KW-1185">Reference proteome</keyword>